<proteinExistence type="inferred from homology"/>
<dbReference type="Gene3D" id="3.20.20.300">
    <property type="entry name" value="Glycoside hydrolase, family 3, N-terminal domain"/>
    <property type="match status" value="1"/>
</dbReference>
<dbReference type="EC" id="3.2.1.52" evidence="6"/>
<feature type="region of interest" description="Disordered" evidence="4">
    <location>
        <begin position="1"/>
        <end position="25"/>
    </location>
</feature>
<accession>A0A841AJS6</accession>
<keyword evidence="3 6" id="KW-0326">Glycosidase</keyword>
<comment type="caution">
    <text evidence="6">The sequence shown here is derived from an EMBL/GenBank/DDBJ whole genome shotgun (WGS) entry which is preliminary data.</text>
</comment>
<dbReference type="GO" id="GO:0005975">
    <property type="term" value="P:carbohydrate metabolic process"/>
    <property type="evidence" value="ECO:0007669"/>
    <property type="project" value="InterPro"/>
</dbReference>
<dbReference type="AlphaFoldDB" id="A0A841AJS6"/>
<feature type="domain" description="Glycoside hydrolase family 3 N-terminal" evidence="5">
    <location>
        <begin position="52"/>
        <end position="339"/>
    </location>
</feature>
<dbReference type="GO" id="GO:0004563">
    <property type="term" value="F:beta-N-acetylhexosaminidase activity"/>
    <property type="evidence" value="ECO:0007669"/>
    <property type="project" value="UniProtKB-EC"/>
</dbReference>
<dbReference type="InterPro" id="IPR001764">
    <property type="entry name" value="Glyco_hydro_3_N"/>
</dbReference>
<name>A0A841AJS6_9MICO</name>
<dbReference type="Proteomes" id="UP000536685">
    <property type="component" value="Unassembled WGS sequence"/>
</dbReference>
<evidence type="ECO:0000256" key="2">
    <source>
        <dbReference type="ARBA" id="ARBA00022801"/>
    </source>
</evidence>
<dbReference type="SUPFAM" id="SSF51445">
    <property type="entry name" value="(Trans)glycosidases"/>
    <property type="match status" value="1"/>
</dbReference>
<dbReference type="InterPro" id="IPR019800">
    <property type="entry name" value="Glyco_hydro_3_AS"/>
</dbReference>
<dbReference type="PANTHER" id="PTHR30480">
    <property type="entry name" value="BETA-HEXOSAMINIDASE-RELATED"/>
    <property type="match status" value="1"/>
</dbReference>
<dbReference type="EMBL" id="JACHMJ010000001">
    <property type="protein sequence ID" value="MBB5841933.1"/>
    <property type="molecule type" value="Genomic_DNA"/>
</dbReference>
<dbReference type="InterPro" id="IPR036962">
    <property type="entry name" value="Glyco_hydro_3_N_sf"/>
</dbReference>
<reference evidence="6 7" key="1">
    <citation type="submission" date="2020-08" db="EMBL/GenBank/DDBJ databases">
        <title>Sequencing the genomes of 1000 actinobacteria strains.</title>
        <authorList>
            <person name="Klenk H.-P."/>
        </authorList>
    </citation>
    <scope>NUCLEOTIDE SEQUENCE [LARGE SCALE GENOMIC DNA]</scope>
    <source>
        <strain evidence="6 7">DSM 105784</strain>
    </source>
</reference>
<dbReference type="RefSeq" id="WP_184232915.1">
    <property type="nucleotide sequence ID" value="NZ_JACHMJ010000001.1"/>
</dbReference>
<evidence type="ECO:0000256" key="3">
    <source>
        <dbReference type="ARBA" id="ARBA00023295"/>
    </source>
</evidence>
<sequence length="486" mass="50138">MSGVSVPEPVEGLGGGALRQAQRPQRPATRVLLPGFVGTELPDWLAARLRDGLAGVCLFGENVESRDQLRALTAAIYTANPHALIAIDEEGGDVTRLYQSVGSPFPGNALLGRIDDLDYTALVATAVGLELRDVGVNLNFAPDVDINSNANNPVIGVRSFGSDPALVARHSAAWVAAHEATGVAVSAKHFPGHGDTAQDSHLALPVVDLPLSALRERELLPFEAAVAAGASSVMSSHILLPQLDAENPATFSRTILDGLLRGDLGFTGVIVSDALDMVGASGETGIPAAAVRAIAAGCDLLCIGTKNTDAQLDDIEAALAAAVAAGELDAARLADAGDRNVALAVALRATSAPPSSPTVFDLDRAIAAFAVAPGAVARSERTVVAIETAANIAVGVSPWGPPADARVHRGDPLPPVAGQLVLVGKNNHAHEWVRELVDAARRDHPATLVVDMGWPDTDRRYADVATFGASRHVGEALAAWLEGTAP</sequence>
<dbReference type="InterPro" id="IPR017853">
    <property type="entry name" value="GH"/>
</dbReference>
<dbReference type="PANTHER" id="PTHR30480:SF16">
    <property type="entry name" value="GLYCOSIDE HYDROLASE FAMILY 3 DOMAIN PROTEIN"/>
    <property type="match status" value="1"/>
</dbReference>
<comment type="similarity">
    <text evidence="1">Belongs to the glycosyl hydrolase 3 family.</text>
</comment>
<dbReference type="GO" id="GO:0009254">
    <property type="term" value="P:peptidoglycan turnover"/>
    <property type="evidence" value="ECO:0007669"/>
    <property type="project" value="TreeGrafter"/>
</dbReference>
<evidence type="ECO:0000256" key="4">
    <source>
        <dbReference type="SAM" id="MobiDB-lite"/>
    </source>
</evidence>
<keyword evidence="2 6" id="KW-0378">Hydrolase</keyword>
<protein>
    <submittedName>
        <fullName evidence="6">Beta-N-acetylhexosaminidase</fullName>
        <ecNumber evidence="6">3.2.1.52</ecNumber>
    </submittedName>
</protein>
<dbReference type="PROSITE" id="PS00775">
    <property type="entry name" value="GLYCOSYL_HYDROL_F3"/>
    <property type="match status" value="1"/>
</dbReference>
<dbReference type="Pfam" id="PF00933">
    <property type="entry name" value="Glyco_hydro_3"/>
    <property type="match status" value="1"/>
</dbReference>
<dbReference type="InterPro" id="IPR050226">
    <property type="entry name" value="NagZ_Beta-hexosaminidase"/>
</dbReference>
<gene>
    <name evidence="6" type="ORF">HD599_000256</name>
</gene>
<keyword evidence="7" id="KW-1185">Reference proteome</keyword>
<evidence type="ECO:0000259" key="5">
    <source>
        <dbReference type="Pfam" id="PF00933"/>
    </source>
</evidence>
<evidence type="ECO:0000313" key="6">
    <source>
        <dbReference type="EMBL" id="MBB5841933.1"/>
    </source>
</evidence>
<evidence type="ECO:0000256" key="1">
    <source>
        <dbReference type="ARBA" id="ARBA00005336"/>
    </source>
</evidence>
<evidence type="ECO:0000313" key="7">
    <source>
        <dbReference type="Proteomes" id="UP000536685"/>
    </source>
</evidence>
<organism evidence="6 7">
    <name type="scientific">Conyzicola lurida</name>
    <dbReference type="NCBI Taxonomy" id="1172621"/>
    <lineage>
        <taxon>Bacteria</taxon>
        <taxon>Bacillati</taxon>
        <taxon>Actinomycetota</taxon>
        <taxon>Actinomycetes</taxon>
        <taxon>Micrococcales</taxon>
        <taxon>Microbacteriaceae</taxon>
        <taxon>Conyzicola</taxon>
    </lineage>
</organism>